<dbReference type="Pfam" id="PF09995">
    <property type="entry name" value="MPAB_Lcp_cat"/>
    <property type="match status" value="1"/>
</dbReference>
<dbReference type="EMBL" id="JAWDID010000033">
    <property type="protein sequence ID" value="MDU0342100.1"/>
    <property type="molecule type" value="Genomic_DNA"/>
</dbReference>
<dbReference type="GO" id="GO:0016491">
    <property type="term" value="F:oxidoreductase activity"/>
    <property type="evidence" value="ECO:0007669"/>
    <property type="project" value="UniProtKB-KW"/>
</dbReference>
<dbReference type="Proteomes" id="UP001254257">
    <property type="component" value="Unassembled WGS sequence"/>
</dbReference>
<sequence length="442" mass="48036">MYKQQIWDQVRAQAVVTPAIYGAVDFDAVPERFAGAAGDPNELRTVGEAERAQLLADERLMTLIRAYTFMGDRVVDPYAALMPEYGFKRLIEMLDQACRHGIDSVAGAPPELRGFIAAMETVPDWLDMAMVEEGARVERAAMAIMSPIAIRAAFIATFMNRYAALPMALTGTLSNESAARRVKETATFFATSVLPGALARGGEGFRAAAMVRLMHSMVRFNAMRKGRWDVSVYGIPIPQVDQMPAGLIGVTMMAADVMRQGRSEFTAQERARVELSRYRCYLLGLPEALLATTPKEIVTLMAASLATLRSGFDDETCGNLLRATLGAYLPPDKSLPSRLFDRVEKGFSKVFFVKNYAGGDKAKAASMGVVPDALDKLCYGIAAAVAGSRMLAYKLAMNIPMLSAAVDRRLVAIIERQLAAWGHAHFATDAAAYRPSASSAPH</sequence>
<keyword evidence="2" id="KW-0560">Oxidoreductase</keyword>
<accession>A0ABU3SBD6</accession>
<dbReference type="InterPro" id="IPR037473">
    <property type="entry name" value="Lcp-like"/>
</dbReference>
<dbReference type="PANTHER" id="PTHR37539">
    <property type="entry name" value="SECRETED PROTEIN-RELATED"/>
    <property type="match status" value="1"/>
</dbReference>
<evidence type="ECO:0000259" key="1">
    <source>
        <dbReference type="Pfam" id="PF09995"/>
    </source>
</evidence>
<protein>
    <submittedName>
        <fullName evidence="2">Oxygenase MpaB family protein</fullName>
        <ecNumber evidence="2">1.-.-.-</ecNumber>
    </submittedName>
</protein>
<reference evidence="2 3" key="1">
    <citation type="submission" date="2023-09" db="EMBL/GenBank/DDBJ databases">
        <title>Whole genome shotgun sequencing (WGS) of Bosea sp. ZW T0_25, isolated from stored onions (Allium cepa).</title>
        <authorList>
            <person name="Stoll D.A."/>
            <person name="Huch M."/>
        </authorList>
    </citation>
    <scope>NUCLEOTIDE SEQUENCE [LARGE SCALE GENOMIC DNA]</scope>
    <source>
        <strain evidence="2 3">ZW T0_25</strain>
    </source>
</reference>
<organism evidence="2 3">
    <name type="scientific">Bosea rubneri</name>
    <dbReference type="NCBI Taxonomy" id="3075434"/>
    <lineage>
        <taxon>Bacteria</taxon>
        <taxon>Pseudomonadati</taxon>
        <taxon>Pseudomonadota</taxon>
        <taxon>Alphaproteobacteria</taxon>
        <taxon>Hyphomicrobiales</taxon>
        <taxon>Boseaceae</taxon>
        <taxon>Bosea</taxon>
    </lineage>
</organism>
<dbReference type="PANTHER" id="PTHR37539:SF1">
    <property type="entry name" value="ER-BOUND OXYGENASE MPAB_MPAB'_RUBBER OXYGENASE CATALYTIC DOMAIN-CONTAINING PROTEIN"/>
    <property type="match status" value="1"/>
</dbReference>
<evidence type="ECO:0000313" key="3">
    <source>
        <dbReference type="Proteomes" id="UP001254257"/>
    </source>
</evidence>
<evidence type="ECO:0000313" key="2">
    <source>
        <dbReference type="EMBL" id="MDU0342100.1"/>
    </source>
</evidence>
<dbReference type="EC" id="1.-.-.-" evidence="2"/>
<dbReference type="InterPro" id="IPR018713">
    <property type="entry name" value="MPAB/Lcp_cat_dom"/>
</dbReference>
<feature type="domain" description="ER-bound oxygenase mpaB/mpaB'/Rubber oxygenase catalytic" evidence="1">
    <location>
        <begin position="152"/>
        <end position="309"/>
    </location>
</feature>
<keyword evidence="3" id="KW-1185">Reference proteome</keyword>
<gene>
    <name evidence="2" type="ORF">RKE40_19570</name>
</gene>
<name>A0ABU3SBD6_9HYPH</name>
<comment type="caution">
    <text evidence="2">The sequence shown here is derived from an EMBL/GenBank/DDBJ whole genome shotgun (WGS) entry which is preliminary data.</text>
</comment>
<proteinExistence type="predicted"/>
<dbReference type="RefSeq" id="WP_316019894.1">
    <property type="nucleotide sequence ID" value="NZ_JAWDID010000033.1"/>
</dbReference>